<feature type="non-terminal residue" evidence="1">
    <location>
        <position position="41"/>
    </location>
</feature>
<evidence type="ECO:0000313" key="1">
    <source>
        <dbReference type="EMBL" id="CAG7720375.1"/>
    </source>
</evidence>
<dbReference type="Proteomes" id="UP000708208">
    <property type="component" value="Unassembled WGS sequence"/>
</dbReference>
<accession>A0A8J2NZT1</accession>
<organism evidence="1 3">
    <name type="scientific">Allacma fusca</name>
    <dbReference type="NCBI Taxonomy" id="39272"/>
    <lineage>
        <taxon>Eukaryota</taxon>
        <taxon>Metazoa</taxon>
        <taxon>Ecdysozoa</taxon>
        <taxon>Arthropoda</taxon>
        <taxon>Hexapoda</taxon>
        <taxon>Collembola</taxon>
        <taxon>Symphypleona</taxon>
        <taxon>Sminthuridae</taxon>
        <taxon>Allacma</taxon>
    </lineage>
</organism>
<reference evidence="1" key="1">
    <citation type="submission" date="2021-06" db="EMBL/GenBank/DDBJ databases">
        <authorList>
            <person name="Hodson N. C."/>
            <person name="Mongue J. A."/>
            <person name="Jaron S. K."/>
        </authorList>
    </citation>
    <scope>NUCLEOTIDE SEQUENCE</scope>
</reference>
<sequence length="41" mass="4520">AVKTHVNEIHVGKNRKNAVLQISENESSSNQITVVCTTELQ</sequence>
<evidence type="ECO:0000313" key="3">
    <source>
        <dbReference type="Proteomes" id="UP000708208"/>
    </source>
</evidence>
<protein>
    <submittedName>
        <fullName evidence="1">Uncharacterized protein</fullName>
    </submittedName>
</protein>
<keyword evidence="3" id="KW-1185">Reference proteome</keyword>
<comment type="caution">
    <text evidence="1">The sequence shown here is derived from an EMBL/GenBank/DDBJ whole genome shotgun (WGS) entry which is preliminary data.</text>
</comment>
<proteinExistence type="predicted"/>
<feature type="non-terminal residue" evidence="1">
    <location>
        <position position="1"/>
    </location>
</feature>
<dbReference type="EMBL" id="CAJVCH010070143">
    <property type="protein sequence ID" value="CAG7720375.1"/>
    <property type="molecule type" value="Genomic_DNA"/>
</dbReference>
<dbReference type="EMBL" id="CAJVCH010070464">
    <property type="protein sequence ID" value="CAG7720422.1"/>
    <property type="molecule type" value="Genomic_DNA"/>
</dbReference>
<name>A0A8J2NZT1_9HEXA</name>
<evidence type="ECO:0000313" key="2">
    <source>
        <dbReference type="EMBL" id="CAG7720422.1"/>
    </source>
</evidence>
<gene>
    <name evidence="1" type="ORF">AFUS01_LOCUS9655</name>
    <name evidence="2" type="ORF">AFUS01_LOCUS9699</name>
</gene>
<dbReference type="AlphaFoldDB" id="A0A8J2NZT1"/>